<name>I0YNL5_COCSC</name>
<gene>
    <name evidence="2" type="ORF">COCSUDRAFT_67657</name>
</gene>
<proteinExistence type="predicted"/>
<dbReference type="Proteomes" id="UP000007264">
    <property type="component" value="Unassembled WGS sequence"/>
</dbReference>
<dbReference type="OrthoDB" id="10347826at2759"/>
<reference evidence="2 3" key="1">
    <citation type="journal article" date="2012" name="Genome Biol.">
        <title>The genome of the polar eukaryotic microalga coccomyxa subellipsoidea reveals traits of cold adaptation.</title>
        <authorList>
            <person name="Blanc G."/>
            <person name="Agarkova I."/>
            <person name="Grimwood J."/>
            <person name="Kuo A."/>
            <person name="Brueggeman A."/>
            <person name="Dunigan D."/>
            <person name="Gurnon J."/>
            <person name="Ladunga I."/>
            <person name="Lindquist E."/>
            <person name="Lucas S."/>
            <person name="Pangilinan J."/>
            <person name="Proschold T."/>
            <person name="Salamov A."/>
            <person name="Schmutz J."/>
            <person name="Weeks D."/>
            <person name="Yamada T."/>
            <person name="Claverie J.M."/>
            <person name="Grigoriev I."/>
            <person name="Van Etten J."/>
            <person name="Lomsadze A."/>
            <person name="Borodovsky M."/>
        </authorList>
    </citation>
    <scope>NUCLEOTIDE SEQUENCE [LARGE SCALE GENOMIC DNA]</scope>
    <source>
        <strain evidence="2 3">C-169</strain>
    </source>
</reference>
<dbReference type="AlphaFoldDB" id="I0YNL5"/>
<protein>
    <submittedName>
        <fullName evidence="2">Uncharacterized protein</fullName>
    </submittedName>
</protein>
<dbReference type="KEGG" id="csl:COCSUDRAFT_67657"/>
<feature type="chain" id="PRO_5003636514" evidence="1">
    <location>
        <begin position="33"/>
        <end position="239"/>
    </location>
</feature>
<dbReference type="EMBL" id="AGSI01000017">
    <property type="protein sequence ID" value="EIE19984.1"/>
    <property type="molecule type" value="Genomic_DNA"/>
</dbReference>
<comment type="caution">
    <text evidence="2">The sequence shown here is derived from an EMBL/GenBank/DDBJ whole genome shotgun (WGS) entry which is preliminary data.</text>
</comment>
<evidence type="ECO:0000313" key="2">
    <source>
        <dbReference type="EMBL" id="EIE19984.1"/>
    </source>
</evidence>
<evidence type="ECO:0000313" key="3">
    <source>
        <dbReference type="Proteomes" id="UP000007264"/>
    </source>
</evidence>
<accession>I0YNL5</accession>
<dbReference type="GeneID" id="17037958"/>
<feature type="signal peptide" evidence="1">
    <location>
        <begin position="1"/>
        <end position="32"/>
    </location>
</feature>
<keyword evidence="1" id="KW-0732">Signal</keyword>
<keyword evidence="3" id="KW-1185">Reference proteome</keyword>
<dbReference type="STRING" id="574566.I0YNL5"/>
<organism evidence="2 3">
    <name type="scientific">Coccomyxa subellipsoidea (strain C-169)</name>
    <name type="common">Green microalga</name>
    <dbReference type="NCBI Taxonomy" id="574566"/>
    <lineage>
        <taxon>Eukaryota</taxon>
        <taxon>Viridiplantae</taxon>
        <taxon>Chlorophyta</taxon>
        <taxon>core chlorophytes</taxon>
        <taxon>Trebouxiophyceae</taxon>
        <taxon>Trebouxiophyceae incertae sedis</taxon>
        <taxon>Coccomyxaceae</taxon>
        <taxon>Coccomyxa</taxon>
        <taxon>Coccomyxa subellipsoidea</taxon>
    </lineage>
</organism>
<dbReference type="RefSeq" id="XP_005644528.1">
    <property type="nucleotide sequence ID" value="XM_005644471.1"/>
</dbReference>
<evidence type="ECO:0000256" key="1">
    <source>
        <dbReference type="SAM" id="SignalP"/>
    </source>
</evidence>
<sequence>MAQFKSLAAAPSMARGALSILLLASLLVAGSASRDITDIAGIISDIKGATKLPDAQDFEVAYQQYAELLAPVMLLSNGLNFERADQAIADLFVSIANQLAGLGEVLTGKQKPQVSINPTVLFNNGAANISTNLAGAAAAAVGINYAPCLISTSARGFDATAAAINFQPNVIEILAEGLAVWPQAINIQPALIYVNPWGLNVSPTGVNIAPALIAVAPTITAIGDTAVAVNPVGLAVPPP</sequence>